<gene>
    <name evidence="1" type="ORF">RDV89_10920</name>
</gene>
<organism evidence="1 2">
    <name type="scientific">Nocardioides imazamoxiresistens</name>
    <dbReference type="NCBI Taxonomy" id="3231893"/>
    <lineage>
        <taxon>Bacteria</taxon>
        <taxon>Bacillati</taxon>
        <taxon>Actinomycetota</taxon>
        <taxon>Actinomycetes</taxon>
        <taxon>Propionibacteriales</taxon>
        <taxon>Nocardioidaceae</taxon>
        <taxon>Nocardioides</taxon>
    </lineage>
</organism>
<evidence type="ECO:0000313" key="1">
    <source>
        <dbReference type="EMBL" id="MDT9593581.1"/>
    </source>
</evidence>
<dbReference type="RefSeq" id="WP_315733075.1">
    <property type="nucleotide sequence ID" value="NZ_JAVYII010000004.1"/>
</dbReference>
<keyword evidence="2" id="KW-1185">Reference proteome</keyword>
<dbReference type="EMBL" id="JAVYII010000004">
    <property type="protein sequence ID" value="MDT9593581.1"/>
    <property type="molecule type" value="Genomic_DNA"/>
</dbReference>
<proteinExistence type="predicted"/>
<evidence type="ECO:0000313" key="2">
    <source>
        <dbReference type="Proteomes" id="UP001268542"/>
    </source>
</evidence>
<dbReference type="Proteomes" id="UP001268542">
    <property type="component" value="Unassembled WGS sequence"/>
</dbReference>
<protein>
    <submittedName>
        <fullName evidence="1">Uncharacterized protein</fullName>
    </submittedName>
</protein>
<accession>A0ABU3PWL7</accession>
<name>A0ABU3PWL7_9ACTN</name>
<reference evidence="1 2" key="1">
    <citation type="submission" date="2023-08" db="EMBL/GenBank/DDBJ databases">
        <title>Nocardioides seae sp. nov., a bacterium isolated from a soil.</title>
        <authorList>
            <person name="Wang X."/>
        </authorList>
    </citation>
    <scope>NUCLEOTIDE SEQUENCE [LARGE SCALE GENOMIC DNA]</scope>
    <source>
        <strain evidence="1 2">YZH12</strain>
    </source>
</reference>
<sequence>MPKSVQLEVRGRHLAISSRTAFPAVVLAFDEATGNGAYLNHDIRPGENVVVPPLSGSTISFEVVDSVDGSLRGALVS</sequence>
<comment type="caution">
    <text evidence="1">The sequence shown here is derived from an EMBL/GenBank/DDBJ whole genome shotgun (WGS) entry which is preliminary data.</text>
</comment>